<dbReference type="PANTHER" id="PTHR46791:SF13">
    <property type="entry name" value="CLR5 DOMAIN-CONTAINING PROTEIN"/>
    <property type="match status" value="1"/>
</dbReference>
<dbReference type="AlphaFoldDB" id="A0AAU9X0U9"/>
<reference evidence="3 4" key="1">
    <citation type="submission" date="2022-05" db="EMBL/GenBank/DDBJ databases">
        <authorList>
            <consortium name="Genoscope - CEA"/>
            <person name="William W."/>
        </authorList>
    </citation>
    <scope>NUCLEOTIDE SEQUENCE [LARGE SCALE GENOMIC DNA]</scope>
</reference>
<keyword evidence="4" id="KW-1185">Reference proteome</keyword>
<evidence type="ECO:0000259" key="1">
    <source>
        <dbReference type="Pfam" id="PF13276"/>
    </source>
</evidence>
<evidence type="ECO:0000259" key="2">
    <source>
        <dbReference type="Pfam" id="PF24764"/>
    </source>
</evidence>
<gene>
    <name evidence="3" type="ORF">PMEA_00014959</name>
</gene>
<evidence type="ECO:0000313" key="3">
    <source>
        <dbReference type="EMBL" id="CAH3133201.1"/>
    </source>
</evidence>
<dbReference type="PANTHER" id="PTHR46791">
    <property type="entry name" value="EXPRESSED PROTEIN"/>
    <property type="match status" value="1"/>
</dbReference>
<feature type="domain" description="Integrase core" evidence="2">
    <location>
        <begin position="92"/>
        <end position="266"/>
    </location>
</feature>
<evidence type="ECO:0000313" key="4">
    <source>
        <dbReference type="Proteomes" id="UP001159428"/>
    </source>
</evidence>
<sequence>MCVRTLKRRLRCLRLKRKGNAKIMDDSEIKNVIREEMEGPGSLSGYRSIWHSLRLQHHVHVPRNLVAKIMKEIDPDGVEERRSRRLKRRMFSSKGANASWHFDGYDKLKPYGFPIHGAVDGFSRRILWLEVTRSNNDPKVVAAFYLKQVKELGGCPLLLVTDCGSENGIAASIQCMFRTNDQDELAGVKSHRYCSSPANQRVEGWWSFFRRNRSNWWISLFKDMVDYGLLCVGNTLHMECLWFCFSKLLQDDLDKVKDHWNSHKISKSPYSSVHGVPDVMYFLPEYHRHEECLVCVPEQLVEDMDVHCESEREDNIYLEYFEYILETKGWVYPSTPREAMRLYQHITELQND</sequence>
<feature type="domain" description="HTH-like" evidence="1">
    <location>
        <begin position="27"/>
        <end position="72"/>
    </location>
</feature>
<comment type="caution">
    <text evidence="3">The sequence shown here is derived from an EMBL/GenBank/DDBJ whole genome shotgun (WGS) entry which is preliminary data.</text>
</comment>
<proteinExistence type="predicted"/>
<organism evidence="3 4">
    <name type="scientific">Pocillopora meandrina</name>
    <dbReference type="NCBI Taxonomy" id="46732"/>
    <lineage>
        <taxon>Eukaryota</taxon>
        <taxon>Metazoa</taxon>
        <taxon>Cnidaria</taxon>
        <taxon>Anthozoa</taxon>
        <taxon>Hexacorallia</taxon>
        <taxon>Scleractinia</taxon>
        <taxon>Astrocoeniina</taxon>
        <taxon>Pocilloporidae</taxon>
        <taxon>Pocillopora</taxon>
    </lineage>
</organism>
<dbReference type="Pfam" id="PF24764">
    <property type="entry name" value="rva_4"/>
    <property type="match status" value="1"/>
</dbReference>
<name>A0AAU9X0U9_9CNID</name>
<dbReference type="Proteomes" id="UP001159428">
    <property type="component" value="Unassembled WGS sequence"/>
</dbReference>
<accession>A0AAU9X0U9</accession>
<evidence type="ECO:0008006" key="5">
    <source>
        <dbReference type="Google" id="ProtNLM"/>
    </source>
</evidence>
<dbReference type="Pfam" id="PF13276">
    <property type="entry name" value="HTH_21"/>
    <property type="match status" value="1"/>
</dbReference>
<protein>
    <recommendedName>
        <fullName evidence="5">Integrase catalytic domain-containing protein</fullName>
    </recommendedName>
</protein>
<dbReference type="InterPro" id="IPR058913">
    <property type="entry name" value="Integrase_dom_put"/>
</dbReference>
<dbReference type="InterPro" id="IPR025948">
    <property type="entry name" value="HTH-like_dom"/>
</dbReference>
<dbReference type="EMBL" id="CALNXJ010000027">
    <property type="protein sequence ID" value="CAH3133201.1"/>
    <property type="molecule type" value="Genomic_DNA"/>
</dbReference>